<keyword evidence="1 4" id="KW-0808">Transferase</keyword>
<evidence type="ECO:0000313" key="5">
    <source>
        <dbReference type="Proteomes" id="UP000297258"/>
    </source>
</evidence>
<keyword evidence="5" id="KW-1185">Reference proteome</keyword>
<dbReference type="InterPro" id="IPR050832">
    <property type="entry name" value="Bact_Acetyltransf"/>
</dbReference>
<evidence type="ECO:0000259" key="3">
    <source>
        <dbReference type="PROSITE" id="PS51186"/>
    </source>
</evidence>
<dbReference type="PROSITE" id="PS51186">
    <property type="entry name" value="GNAT"/>
    <property type="match status" value="1"/>
</dbReference>
<dbReference type="InterPro" id="IPR016181">
    <property type="entry name" value="Acyl_CoA_acyltransferase"/>
</dbReference>
<accession>A0A4Y9T5Y6</accession>
<dbReference type="Gene3D" id="3.40.630.30">
    <property type="match status" value="1"/>
</dbReference>
<protein>
    <submittedName>
        <fullName evidence="4">N-acetyltransferase</fullName>
    </submittedName>
</protein>
<dbReference type="GO" id="GO:0016747">
    <property type="term" value="F:acyltransferase activity, transferring groups other than amino-acyl groups"/>
    <property type="evidence" value="ECO:0007669"/>
    <property type="project" value="InterPro"/>
</dbReference>
<gene>
    <name evidence="4" type="ORF">E4O92_09685</name>
</gene>
<dbReference type="PANTHER" id="PTHR43877">
    <property type="entry name" value="AMINOALKYLPHOSPHONATE N-ACETYLTRANSFERASE-RELATED-RELATED"/>
    <property type="match status" value="1"/>
</dbReference>
<dbReference type="SUPFAM" id="SSF55729">
    <property type="entry name" value="Acyl-CoA N-acyltransferases (Nat)"/>
    <property type="match status" value="1"/>
</dbReference>
<organism evidence="4 5">
    <name type="scientific">Massilia horti</name>
    <dbReference type="NCBI Taxonomy" id="2562153"/>
    <lineage>
        <taxon>Bacteria</taxon>
        <taxon>Pseudomonadati</taxon>
        <taxon>Pseudomonadota</taxon>
        <taxon>Betaproteobacteria</taxon>
        <taxon>Burkholderiales</taxon>
        <taxon>Oxalobacteraceae</taxon>
        <taxon>Telluria group</taxon>
        <taxon>Massilia</taxon>
    </lineage>
</organism>
<dbReference type="CDD" id="cd04301">
    <property type="entry name" value="NAT_SF"/>
    <property type="match status" value="1"/>
</dbReference>
<dbReference type="Pfam" id="PF13673">
    <property type="entry name" value="Acetyltransf_10"/>
    <property type="match status" value="1"/>
</dbReference>
<feature type="domain" description="N-acetyltransferase" evidence="3">
    <location>
        <begin position="5"/>
        <end position="145"/>
    </location>
</feature>
<sequence length="156" mass="16643">MPPSVDIRRALAEDAPALTALMHASAAYRGAYAAILDGYAVTPAQIGRDLLYVALKDGQPLGFYSLVHATCEPELDLMFVSDTAQGCGVGALLFQHMQESARSLGIGRVKIVSHPPAEAFYLRMGAQRIGSILPAGRVTWARPLLSLPVEPGQSQQ</sequence>
<evidence type="ECO:0000256" key="1">
    <source>
        <dbReference type="ARBA" id="ARBA00022679"/>
    </source>
</evidence>
<proteinExistence type="predicted"/>
<keyword evidence="2" id="KW-0012">Acyltransferase</keyword>
<comment type="caution">
    <text evidence="4">The sequence shown here is derived from an EMBL/GenBank/DDBJ whole genome shotgun (WGS) entry which is preliminary data.</text>
</comment>
<dbReference type="Proteomes" id="UP000297258">
    <property type="component" value="Unassembled WGS sequence"/>
</dbReference>
<dbReference type="RefSeq" id="WP_135189593.1">
    <property type="nucleotide sequence ID" value="NZ_SPUM01000057.1"/>
</dbReference>
<dbReference type="OrthoDB" id="9789605at2"/>
<dbReference type="AlphaFoldDB" id="A0A4Y9T5Y6"/>
<reference evidence="4 5" key="1">
    <citation type="submission" date="2019-03" db="EMBL/GenBank/DDBJ databases">
        <title>Draft genome of Massilia hortus sp. nov., a novel bacterial species of the Oxalobacteraceae family.</title>
        <authorList>
            <person name="Peta V."/>
            <person name="Raths R."/>
            <person name="Bucking H."/>
        </authorList>
    </citation>
    <scope>NUCLEOTIDE SEQUENCE [LARGE SCALE GENOMIC DNA]</scope>
    <source>
        <strain evidence="4 5">ONC3</strain>
    </source>
</reference>
<evidence type="ECO:0000313" key="4">
    <source>
        <dbReference type="EMBL" id="TFW32483.1"/>
    </source>
</evidence>
<name>A0A4Y9T5Y6_9BURK</name>
<dbReference type="EMBL" id="SPUM01000057">
    <property type="protein sequence ID" value="TFW32483.1"/>
    <property type="molecule type" value="Genomic_DNA"/>
</dbReference>
<evidence type="ECO:0000256" key="2">
    <source>
        <dbReference type="ARBA" id="ARBA00023315"/>
    </source>
</evidence>
<dbReference type="InterPro" id="IPR000182">
    <property type="entry name" value="GNAT_dom"/>
</dbReference>